<organism evidence="2">
    <name type="scientific">Haemonchus placei</name>
    <name type="common">Barber's pole worm</name>
    <dbReference type="NCBI Taxonomy" id="6290"/>
    <lineage>
        <taxon>Eukaryota</taxon>
        <taxon>Metazoa</taxon>
        <taxon>Ecdysozoa</taxon>
        <taxon>Nematoda</taxon>
        <taxon>Chromadorea</taxon>
        <taxon>Rhabditida</taxon>
        <taxon>Rhabditina</taxon>
        <taxon>Rhabditomorpha</taxon>
        <taxon>Strongyloidea</taxon>
        <taxon>Trichostrongylidae</taxon>
        <taxon>Haemonchus</taxon>
    </lineage>
</organism>
<protein>
    <submittedName>
        <fullName evidence="2">Reverse transcriptase domain-containing protein</fullName>
    </submittedName>
</protein>
<sequence length="159" mass="18286">MPSADASKYKVIVDDYRTDLLNGLQLIREEVRAKNEKYRAKMKEAYDERKNVNVLSIPAVGGRVFMKLPREKAGKHPKLTIDWDRPYRELQTDETLALITKIGSNEDAIKVQRDLLLTCPDDISNEQVSGKTRRKRVKRVLKISVSSCSFQKGTRFRCS</sequence>
<dbReference type="WBParaSite" id="HPLM_0001277301-mRNA-1">
    <property type="protein sequence ID" value="HPLM_0001277301-mRNA-1"/>
    <property type="gene ID" value="HPLM_0001277301"/>
</dbReference>
<evidence type="ECO:0000313" key="2">
    <source>
        <dbReference type="WBParaSite" id="HPLM_0001277301-mRNA-1"/>
    </source>
</evidence>
<proteinExistence type="predicted"/>
<feature type="coiled-coil region" evidence="1">
    <location>
        <begin position="21"/>
        <end position="48"/>
    </location>
</feature>
<keyword evidence="1" id="KW-0175">Coiled coil</keyword>
<name>A0A0N4WNB9_HAEPC</name>
<dbReference type="OMA" id="MELLCIC"/>
<reference evidence="2" key="1">
    <citation type="submission" date="2017-02" db="UniProtKB">
        <authorList>
            <consortium name="WormBaseParasite"/>
        </authorList>
    </citation>
    <scope>IDENTIFICATION</scope>
</reference>
<accession>A0A0N4WNB9</accession>
<evidence type="ECO:0000256" key="1">
    <source>
        <dbReference type="SAM" id="Coils"/>
    </source>
</evidence>
<dbReference type="AlphaFoldDB" id="A0A0N4WNB9"/>